<evidence type="ECO:0000259" key="2">
    <source>
        <dbReference type="PROSITE" id="PS50181"/>
    </source>
</evidence>
<dbReference type="PANTHER" id="PTHR31111:SF75">
    <property type="entry name" value="F-BOX DOMAIN-CONTAINING PROTEIN"/>
    <property type="match status" value="1"/>
</dbReference>
<gene>
    <name evidence="3" type="ORF">HID58_015900</name>
</gene>
<dbReference type="InterPro" id="IPR036047">
    <property type="entry name" value="F-box-like_dom_sf"/>
</dbReference>
<dbReference type="SUPFAM" id="SSF81383">
    <property type="entry name" value="F-box domain"/>
    <property type="match status" value="5"/>
</dbReference>
<dbReference type="InterPro" id="IPR017451">
    <property type="entry name" value="F-box-assoc_interact_dom"/>
</dbReference>
<dbReference type="PANTHER" id="PTHR31111">
    <property type="entry name" value="BNAA05G37150D PROTEIN-RELATED"/>
    <property type="match status" value="1"/>
</dbReference>
<dbReference type="Pfam" id="PF00646">
    <property type="entry name" value="F-box"/>
    <property type="match status" value="4"/>
</dbReference>
<dbReference type="SUPFAM" id="SSF53335">
    <property type="entry name" value="S-adenosyl-L-methionine-dependent methyltransferases"/>
    <property type="match status" value="1"/>
</dbReference>
<evidence type="ECO:0000313" key="4">
    <source>
        <dbReference type="Proteomes" id="UP000824890"/>
    </source>
</evidence>
<dbReference type="CDD" id="cd22157">
    <property type="entry name" value="F-box_AtFBW1-like"/>
    <property type="match status" value="2"/>
</dbReference>
<sequence>MILTLQLYSPSKVIRNSGESTQSVSAMKERKQNDSENGVKITRRITRSMATHHRNSLTLPVEVVTEIFSRLPSKSIARCRCVCKLWSSMLRRQDFTELFLTKSCAHPRLLFACEDDNEQFLFFSSPQPHNPEENSHVVAVNNLACFPSSYQLFGCTSGFLCYGANLILKARKKRAYVTVICNPSTGQSLILPTLKSSKTSGIESYLGYDPVSKEFKVLSVRYDGWISKELHVLTLGTKKLSWRLVECCVPHSTSRKWICISGVLYYIARTSEAYYMVVCFDLRTEKFSFVKFSRALPGSATLINYNGRLGLLRSLEDFGNISRASKSIELWVLGDAAKNEWSEHVYMLPDFWKDVVAESMCIAGMVGTHEIVLSPCYQYVPSYVIYFNVERKTIRIVGIQGMEASLSIPDDLVLEIFSRLPSKAITRCRCVSKLLASMLRSQYFTESFLIKSCARPQLLFACKDDSKLYFFSSPQPENPEENSYVVPSNHLARFPCSDRFSAPSSGFFSCYGFNLIMNCELENVICNPSTGQSLTLPPILKSGKGFGVESYLGYEPIANEFKVLSMERSSESGEWISAKHQVLTLGTNKLSWRMVECCIPHYCSDKWICISGVIYYEAPDNWVSMRSMVVCFDLRSEKFSFVNFMETSSKEMPVSTTLINYNGKLGLLMSGDSDDNSGCGCICGESKSLELWVLLDAGKNEWSKHVYVLPPLWKDVVSEDMHIAGMVGESAKSTAQASSSCATVLFPAAFPRRVTRRKGSYAEVTKIKTLTPHRDLVEAPCEYASYCGGCKAQNLSYEAQLRAKEEQVYELITHVGRFSDNSPGLETVFKAINVGGLTISRRVTRSMTKLQPNSFPIPDELVFEIFSRLPSKAKARCRCACKLWSSMLRRQDFTDSFLTKSCARPQLLFACEDDSKYIFFSSPQPENPEDNSYVVASNHLACFPSSYSLFGCTYGFLCYGANMMLNCDSDEMIWNPSTGQSLTLPRLNSRSEKFRFVSFLETFSRAMHESTTLVNHDGKLGLLMSEDSSNVTRSSKIFDLWVLQDDEWSKHEYVLPPLWKDVVTETMCIAGMVGTSEIVLSPRFQYVPSYVIYYNVESKTIRKVGIQGLEAFQGSRFYTYLNYVENTLSKAIRTQRVRYERIHSFDNELYSRVSAMQPPRQNVLKGDGVTIYQGVTRSMTRRHRNSLPVPEELAMEIFSRLPSKAMARCRCACKLWSSMLRRQDFTDFFLTKSCARPQLLFVRDDYSVREFVFISSPQPENPQENSYVVAANHLACFPRSNGFYGCTNGFFCYGADRFFKGLKKPVRVPVICNPSTGQSLTLPRLISKMRYGVQSYLGYEPMEKELKLLSMNSSLDVVAETMYIAGLVGTNVIVFSPSYQRMPYYVIYYNVERRTITKVGIQGLEAFQERKNTNSSESPVSAMNVSVLTFSPPVTRSSLPIPDDLVFEIFSRLPSKAIARCRCLSKLLASMLRSQYLTELFLTKSRARPRLLFAFQDDSEVVFFSSPQHENPEENSYVVAPSHLACFPISYKFSTPSPTRTKNLTWRLIECSIPHCSSTKWICINGVLYYTANADSRSYEPSMSEKLTFVNFMKASGKEMHGSTTLINYNGKLGLLMSEDISSYYICGASKSLELWVLRDAGKNEWSEHVYVLPPSWEDVVSEYMRISGMVGPNEIVLAPLFQNVPPYVIYYNVERKTIRKVGIQVMEALQGKRFYTFVNYVEDVKFL</sequence>
<dbReference type="PROSITE" id="PS50181">
    <property type="entry name" value="FBOX"/>
    <property type="match status" value="1"/>
</dbReference>
<keyword evidence="4" id="KW-1185">Reference proteome</keyword>
<protein>
    <recommendedName>
        <fullName evidence="2">F-box domain-containing protein</fullName>
    </recommendedName>
</protein>
<feature type="domain" description="F-box" evidence="2">
    <location>
        <begin position="53"/>
        <end position="102"/>
    </location>
</feature>
<proteinExistence type="predicted"/>
<dbReference type="InterPro" id="IPR029063">
    <property type="entry name" value="SAM-dependent_MTases_sf"/>
</dbReference>
<dbReference type="Pfam" id="PF08268">
    <property type="entry name" value="FBA_3"/>
    <property type="match status" value="5"/>
</dbReference>
<reference evidence="3 4" key="1">
    <citation type="submission" date="2021-05" db="EMBL/GenBank/DDBJ databases">
        <title>Genome Assembly of Synthetic Allotetraploid Brassica napus Reveals Homoeologous Exchanges between Subgenomes.</title>
        <authorList>
            <person name="Davis J.T."/>
        </authorList>
    </citation>
    <scope>NUCLEOTIDE SEQUENCE [LARGE SCALE GENOMIC DNA]</scope>
    <source>
        <strain evidence="4">cv. Da-Ae</strain>
        <tissue evidence="3">Seedling</tissue>
    </source>
</reference>
<dbReference type="Pfam" id="PF12937">
    <property type="entry name" value="F-box-like"/>
    <property type="match status" value="1"/>
</dbReference>
<dbReference type="InterPro" id="IPR001810">
    <property type="entry name" value="F-box_dom"/>
</dbReference>
<dbReference type="Gene3D" id="1.20.1280.50">
    <property type="match status" value="3"/>
</dbReference>
<evidence type="ECO:0000256" key="1">
    <source>
        <dbReference type="SAM" id="MobiDB-lite"/>
    </source>
</evidence>
<dbReference type="InterPro" id="IPR013187">
    <property type="entry name" value="F-box-assoc_dom_typ3"/>
</dbReference>
<dbReference type="Proteomes" id="UP000824890">
    <property type="component" value="Unassembled WGS sequence"/>
</dbReference>
<dbReference type="SMART" id="SM00256">
    <property type="entry name" value="FBOX"/>
    <property type="match status" value="5"/>
</dbReference>
<dbReference type="Gene3D" id="3.40.50.150">
    <property type="entry name" value="Vaccinia Virus protein VP39"/>
    <property type="match status" value="1"/>
</dbReference>
<feature type="region of interest" description="Disordered" evidence="1">
    <location>
        <begin position="18"/>
        <end position="37"/>
    </location>
</feature>
<dbReference type="NCBIfam" id="TIGR01640">
    <property type="entry name" value="F_box_assoc_1"/>
    <property type="match status" value="4"/>
</dbReference>
<name>A0ABQ8DN74_BRANA</name>
<comment type="caution">
    <text evidence="3">The sequence shown here is derived from an EMBL/GenBank/DDBJ whole genome shotgun (WGS) entry which is preliminary data.</text>
</comment>
<organism evidence="3 4">
    <name type="scientific">Brassica napus</name>
    <name type="common">Rape</name>
    <dbReference type="NCBI Taxonomy" id="3708"/>
    <lineage>
        <taxon>Eukaryota</taxon>
        <taxon>Viridiplantae</taxon>
        <taxon>Streptophyta</taxon>
        <taxon>Embryophyta</taxon>
        <taxon>Tracheophyta</taxon>
        <taxon>Spermatophyta</taxon>
        <taxon>Magnoliopsida</taxon>
        <taxon>eudicotyledons</taxon>
        <taxon>Gunneridae</taxon>
        <taxon>Pentapetalae</taxon>
        <taxon>rosids</taxon>
        <taxon>malvids</taxon>
        <taxon>Brassicales</taxon>
        <taxon>Brassicaceae</taxon>
        <taxon>Brassiceae</taxon>
        <taxon>Brassica</taxon>
    </lineage>
</organism>
<evidence type="ECO:0000313" key="3">
    <source>
        <dbReference type="EMBL" id="KAH0930173.1"/>
    </source>
</evidence>
<dbReference type="EMBL" id="JAGKQM010000004">
    <property type="protein sequence ID" value="KAH0930173.1"/>
    <property type="molecule type" value="Genomic_DNA"/>
</dbReference>
<accession>A0ABQ8DN74</accession>